<dbReference type="CDD" id="cd06145">
    <property type="entry name" value="REX1_like"/>
    <property type="match status" value="1"/>
</dbReference>
<keyword evidence="9" id="KW-1185">Reference proteome</keyword>
<keyword evidence="3" id="KW-0540">Nuclease</keyword>
<protein>
    <recommendedName>
        <fullName evidence="7">Exonuclease domain-containing protein</fullName>
    </recommendedName>
</protein>
<dbReference type="PANTHER" id="PTHR12801">
    <property type="entry name" value="RNA EXONUCLEASE REXO1 / RECO3 FAMILY MEMBER-RELATED"/>
    <property type="match status" value="1"/>
</dbReference>
<evidence type="ECO:0000256" key="5">
    <source>
        <dbReference type="ARBA" id="ARBA00022839"/>
    </source>
</evidence>
<proteinExistence type="inferred from homology"/>
<comment type="subcellular location">
    <subcellularLocation>
        <location evidence="1">Nucleus</location>
    </subcellularLocation>
</comment>
<dbReference type="InterPro" id="IPR036397">
    <property type="entry name" value="RNaseH_sf"/>
</dbReference>
<reference evidence="8" key="2">
    <citation type="submission" date="2025-08" db="UniProtKB">
        <authorList>
            <consortium name="Ensembl"/>
        </authorList>
    </citation>
    <scope>IDENTIFICATION</scope>
</reference>
<evidence type="ECO:0000256" key="6">
    <source>
        <dbReference type="ARBA" id="ARBA00023242"/>
    </source>
</evidence>
<dbReference type="GO" id="GO:0003676">
    <property type="term" value="F:nucleic acid binding"/>
    <property type="evidence" value="ECO:0007669"/>
    <property type="project" value="InterPro"/>
</dbReference>
<reference evidence="8 9" key="1">
    <citation type="submission" date="2019-11" db="EMBL/GenBank/DDBJ databases">
        <title>Strigops habroptila (kakapo) genome, bStrHab1, primary haplotype, v2.</title>
        <authorList>
            <person name="Jarvis E.D."/>
            <person name="Howard J."/>
            <person name="Rhie A."/>
            <person name="Phillippy A."/>
            <person name="Korlach J."/>
            <person name="Digby A."/>
            <person name="Iorns D."/>
            <person name="Eason D."/>
            <person name="Robertson B."/>
            <person name="Raemaekers T."/>
            <person name="Howe K."/>
            <person name="Lewin H."/>
            <person name="Damas J."/>
            <person name="Hastie A."/>
            <person name="Tracey A."/>
            <person name="Chow W."/>
            <person name="Fedrigo O."/>
        </authorList>
    </citation>
    <scope>NUCLEOTIDE SEQUENCE [LARGE SCALE GENOMIC DNA]</scope>
</reference>
<dbReference type="InterPro" id="IPR031736">
    <property type="entry name" value="REXO1-like_dom"/>
</dbReference>
<accession>A0A672V759</accession>
<evidence type="ECO:0000313" key="8">
    <source>
        <dbReference type="Ensembl" id="ENSSHBP00005023324.1"/>
    </source>
</evidence>
<dbReference type="GeneTree" id="ENSGT00940000165347"/>
<comment type="similarity">
    <text evidence="2">Belongs to the REXO1/REXO3 family.</text>
</comment>
<dbReference type="InterPro" id="IPR012337">
    <property type="entry name" value="RNaseH-like_sf"/>
</dbReference>
<keyword evidence="4" id="KW-0378">Hydrolase</keyword>
<dbReference type="OMA" id="ACIRICA"/>
<dbReference type="Proteomes" id="UP000472266">
    <property type="component" value="Chromosome 3"/>
</dbReference>
<dbReference type="AlphaFoldDB" id="A0A672V759"/>
<evidence type="ECO:0000256" key="3">
    <source>
        <dbReference type="ARBA" id="ARBA00022722"/>
    </source>
</evidence>
<keyword evidence="6" id="KW-0539">Nucleus</keyword>
<dbReference type="PANTHER" id="PTHR12801:SF152">
    <property type="entry name" value="EXONUCLEASE DOMAIN-CONTAINING PROTEIN"/>
    <property type="match status" value="1"/>
</dbReference>
<evidence type="ECO:0000256" key="2">
    <source>
        <dbReference type="ARBA" id="ARBA00006357"/>
    </source>
</evidence>
<evidence type="ECO:0000259" key="7">
    <source>
        <dbReference type="SMART" id="SM00479"/>
    </source>
</evidence>
<sequence>IPYFVLVWFFKVFTWKRPSTPESGCKVPQETRQRYFTCFLTECFKTCSTVNEAINKSLIEEQSIYDRCGSKKMYLNLAVKTLKKLRDLGFPTQFPEDSFAGGKRWNFCLGRPYSLVLRGALYELLKNYLLTKEQLTENNFPRPHPEKNGSAILTGGVKNADLFLPLVIAATTAQFPTFFFLSVPGGVEKCYSCCERVVGSAGCQIAKLHVHDGRREKLEGFMKTLIKSPPLGGTRGVYALNCEMCYTTRGLELTRVTVVDPKLQVVYDAFVKPDGKVVDYDIRLSGVTENDLKNTTTTLRAVQAILLNLFSVDTILIGHNLENDLFALKLIHDMVVDTSVVFPHPLGLPHKRTLRSLTADYLRRIHQDDGKSSGPY</sequence>
<dbReference type="InterPro" id="IPR034922">
    <property type="entry name" value="REX1-like_exo"/>
</dbReference>
<evidence type="ECO:0000313" key="9">
    <source>
        <dbReference type="Proteomes" id="UP000472266"/>
    </source>
</evidence>
<dbReference type="Gene3D" id="3.30.420.10">
    <property type="entry name" value="Ribonuclease H-like superfamily/Ribonuclease H"/>
    <property type="match status" value="1"/>
</dbReference>
<feature type="domain" description="Exonuclease" evidence="7">
    <location>
        <begin position="236"/>
        <end position="372"/>
    </location>
</feature>
<evidence type="ECO:0000256" key="1">
    <source>
        <dbReference type="ARBA" id="ARBA00004123"/>
    </source>
</evidence>
<evidence type="ECO:0000256" key="4">
    <source>
        <dbReference type="ARBA" id="ARBA00022801"/>
    </source>
</evidence>
<dbReference type="GO" id="GO:0005634">
    <property type="term" value="C:nucleus"/>
    <property type="evidence" value="ECO:0007669"/>
    <property type="project" value="UniProtKB-SubCell"/>
</dbReference>
<dbReference type="SMART" id="SM00479">
    <property type="entry name" value="EXOIII"/>
    <property type="match status" value="1"/>
</dbReference>
<keyword evidence="5" id="KW-0269">Exonuclease</keyword>
<dbReference type="InterPro" id="IPR013520">
    <property type="entry name" value="Ribonucl_H"/>
</dbReference>
<dbReference type="SUPFAM" id="SSF53098">
    <property type="entry name" value="Ribonuclease H-like"/>
    <property type="match status" value="1"/>
</dbReference>
<dbReference type="InParanoid" id="A0A672V759"/>
<dbReference type="Pfam" id="PF15870">
    <property type="entry name" value="EloA-BP1"/>
    <property type="match status" value="2"/>
</dbReference>
<reference evidence="8" key="3">
    <citation type="submission" date="2025-09" db="UniProtKB">
        <authorList>
            <consortium name="Ensembl"/>
        </authorList>
    </citation>
    <scope>IDENTIFICATION</scope>
</reference>
<dbReference type="InterPro" id="IPR047021">
    <property type="entry name" value="REXO1/3/4-like"/>
</dbReference>
<name>A0A672V759_STRHB</name>
<organism evidence="8 9">
    <name type="scientific">Strigops habroptila</name>
    <name type="common">Kakapo</name>
    <dbReference type="NCBI Taxonomy" id="2489341"/>
    <lineage>
        <taxon>Eukaryota</taxon>
        <taxon>Metazoa</taxon>
        <taxon>Chordata</taxon>
        <taxon>Craniata</taxon>
        <taxon>Vertebrata</taxon>
        <taxon>Euteleostomi</taxon>
        <taxon>Archelosauria</taxon>
        <taxon>Archosauria</taxon>
        <taxon>Dinosauria</taxon>
        <taxon>Saurischia</taxon>
        <taxon>Theropoda</taxon>
        <taxon>Coelurosauria</taxon>
        <taxon>Aves</taxon>
        <taxon>Neognathae</taxon>
        <taxon>Neoaves</taxon>
        <taxon>Telluraves</taxon>
        <taxon>Australaves</taxon>
        <taxon>Psittaciformes</taxon>
        <taxon>Psittacidae</taxon>
        <taxon>Strigops</taxon>
    </lineage>
</organism>
<dbReference type="Ensembl" id="ENSSHBT00005027764.1">
    <property type="protein sequence ID" value="ENSSHBP00005023324.1"/>
    <property type="gene ID" value="ENSSHBG00005019560.1"/>
</dbReference>
<dbReference type="GO" id="GO:0004527">
    <property type="term" value="F:exonuclease activity"/>
    <property type="evidence" value="ECO:0007669"/>
    <property type="project" value="UniProtKB-KW"/>
</dbReference>